<keyword evidence="1" id="KW-0614">Plasmid</keyword>
<sequence length="123" mass="13424">MLTAGIFPLTVFCKNGDITNPELSGGKMPDAGRNMIHVSKKSAQKTHTPDLQGNTKSIVITPAFPDKFFIRFIKMKITRQLKFIGFASEPAITLNLLSGQKSTGISASLPDGFLTQLQPFEIL</sequence>
<geneLocation type="plasmid" evidence="1">
    <name>pK38</name>
</geneLocation>
<name>A0A811AQ51_ECOLX</name>
<reference evidence="1" key="1">
    <citation type="submission" date="2021-03" db="EMBL/GenBank/DDBJ databases">
        <title>Whole genome sequence of tetracycline resistant plasmid in Escherichia coli.</title>
        <authorList>
            <person name="Usui M."/>
            <person name="Fukuda A."/>
        </authorList>
    </citation>
    <scope>NUCLEOTIDE SEQUENCE</scope>
    <source>
        <strain evidence="1">K38</strain>
        <plasmid evidence="1">pK38</plasmid>
    </source>
</reference>
<evidence type="ECO:0000313" key="1">
    <source>
        <dbReference type="EMBL" id="BCT73804.1"/>
    </source>
</evidence>
<dbReference type="AlphaFoldDB" id="A0A811AQ51"/>
<protein>
    <submittedName>
        <fullName evidence="1">Uncharacterized protein</fullName>
    </submittedName>
</protein>
<accession>A0A811AQ51</accession>
<proteinExistence type="predicted"/>
<organism evidence="1">
    <name type="scientific">Escherichia coli</name>
    <dbReference type="NCBI Taxonomy" id="562"/>
    <lineage>
        <taxon>Bacteria</taxon>
        <taxon>Pseudomonadati</taxon>
        <taxon>Pseudomonadota</taxon>
        <taxon>Gammaproteobacteria</taxon>
        <taxon>Enterobacterales</taxon>
        <taxon>Enterobacteriaceae</taxon>
        <taxon>Escherichia</taxon>
    </lineage>
</organism>
<dbReference type="EMBL" id="LC620534">
    <property type="protein sequence ID" value="BCT73804.1"/>
    <property type="molecule type" value="Genomic_DNA"/>
</dbReference>